<feature type="non-terminal residue" evidence="1">
    <location>
        <position position="1"/>
    </location>
</feature>
<reference evidence="1" key="1">
    <citation type="submission" date="2018-05" db="EMBL/GenBank/DDBJ databases">
        <authorList>
            <person name="Lanie J.A."/>
            <person name="Ng W.-L."/>
            <person name="Kazmierczak K.M."/>
            <person name="Andrzejewski T.M."/>
            <person name="Davidsen T.M."/>
            <person name="Wayne K.J."/>
            <person name="Tettelin H."/>
            <person name="Glass J.I."/>
            <person name="Rusch D."/>
            <person name="Podicherti R."/>
            <person name="Tsui H.-C.T."/>
            <person name="Winkler M.E."/>
        </authorList>
    </citation>
    <scope>NUCLEOTIDE SEQUENCE</scope>
</reference>
<dbReference type="AlphaFoldDB" id="A0A382XYT5"/>
<name>A0A382XYT5_9ZZZZ</name>
<gene>
    <name evidence="1" type="ORF">METZ01_LOCUS429146</name>
</gene>
<sequence>SYQSLVLATSRLPNDSLYKELSADPDKLAAAGITKLARIGDVVAPSTIQFAVYEGHRYAQELDTAAVGDVPYKIEQVRLESATV</sequence>
<accession>A0A382XYT5</accession>
<organism evidence="1">
    <name type="scientific">marine metagenome</name>
    <dbReference type="NCBI Taxonomy" id="408172"/>
    <lineage>
        <taxon>unclassified sequences</taxon>
        <taxon>metagenomes</taxon>
        <taxon>ecological metagenomes</taxon>
    </lineage>
</organism>
<dbReference type="EMBL" id="UINC01171628">
    <property type="protein sequence ID" value="SVD76292.1"/>
    <property type="molecule type" value="Genomic_DNA"/>
</dbReference>
<proteinExistence type="predicted"/>
<evidence type="ECO:0000313" key="1">
    <source>
        <dbReference type="EMBL" id="SVD76292.1"/>
    </source>
</evidence>
<dbReference type="Gene3D" id="3.40.50.720">
    <property type="entry name" value="NAD(P)-binding Rossmann-like Domain"/>
    <property type="match status" value="1"/>
</dbReference>
<protein>
    <submittedName>
        <fullName evidence="1">Uncharacterized protein</fullName>
    </submittedName>
</protein>